<keyword evidence="9" id="KW-0812">Transmembrane</keyword>
<feature type="transmembrane region" description="Helical" evidence="9">
    <location>
        <begin position="164"/>
        <end position="194"/>
    </location>
</feature>
<dbReference type="PANTHER" id="PTHR24421:SF10">
    <property type="entry name" value="NITRATE_NITRITE SENSOR PROTEIN NARQ"/>
    <property type="match status" value="1"/>
</dbReference>
<dbReference type="Gene3D" id="1.20.5.1930">
    <property type="match status" value="1"/>
</dbReference>
<keyword evidence="5" id="KW-0547">Nucleotide-binding</keyword>
<dbReference type="InterPro" id="IPR036890">
    <property type="entry name" value="HATPase_C_sf"/>
</dbReference>
<dbReference type="GO" id="GO:0046983">
    <property type="term" value="F:protein dimerization activity"/>
    <property type="evidence" value="ECO:0007669"/>
    <property type="project" value="InterPro"/>
</dbReference>
<evidence type="ECO:0000256" key="2">
    <source>
        <dbReference type="ARBA" id="ARBA00012438"/>
    </source>
</evidence>
<evidence type="ECO:0000256" key="7">
    <source>
        <dbReference type="ARBA" id="ARBA00022840"/>
    </source>
</evidence>
<dbReference type="GO" id="GO:0005524">
    <property type="term" value="F:ATP binding"/>
    <property type="evidence" value="ECO:0007669"/>
    <property type="project" value="UniProtKB-KW"/>
</dbReference>
<evidence type="ECO:0000313" key="11">
    <source>
        <dbReference type="EMBL" id="RJL31673.1"/>
    </source>
</evidence>
<keyword evidence="9" id="KW-1133">Transmembrane helix</keyword>
<evidence type="ECO:0000256" key="3">
    <source>
        <dbReference type="ARBA" id="ARBA00022553"/>
    </source>
</evidence>
<keyword evidence="6 11" id="KW-0418">Kinase</keyword>
<dbReference type="EC" id="2.7.13.3" evidence="2"/>
<reference evidence="11 12" key="1">
    <citation type="submission" date="2018-09" db="EMBL/GenBank/DDBJ databases">
        <title>YIM 75507 draft genome.</title>
        <authorList>
            <person name="Tang S."/>
            <person name="Feng Y."/>
        </authorList>
    </citation>
    <scope>NUCLEOTIDE SEQUENCE [LARGE SCALE GENOMIC DNA]</scope>
    <source>
        <strain evidence="11 12">YIM 75507</strain>
    </source>
</reference>
<dbReference type="CDD" id="cd16917">
    <property type="entry name" value="HATPase_UhpB-NarQ-NarX-like"/>
    <property type="match status" value="1"/>
</dbReference>
<evidence type="ECO:0000256" key="8">
    <source>
        <dbReference type="ARBA" id="ARBA00023012"/>
    </source>
</evidence>
<feature type="transmembrane region" description="Helical" evidence="9">
    <location>
        <begin position="135"/>
        <end position="152"/>
    </location>
</feature>
<keyword evidence="9" id="KW-0472">Membrane</keyword>
<keyword evidence="4" id="KW-0808">Transferase</keyword>
<comment type="catalytic activity">
    <reaction evidence="1">
        <text>ATP + protein L-histidine = ADP + protein N-phospho-L-histidine.</text>
        <dbReference type="EC" id="2.7.13.3"/>
    </reaction>
</comment>
<keyword evidence="12" id="KW-1185">Reference proteome</keyword>
<evidence type="ECO:0000256" key="6">
    <source>
        <dbReference type="ARBA" id="ARBA00022777"/>
    </source>
</evidence>
<dbReference type="PANTHER" id="PTHR24421">
    <property type="entry name" value="NITRATE/NITRITE SENSOR PROTEIN NARX-RELATED"/>
    <property type="match status" value="1"/>
</dbReference>
<dbReference type="Proteomes" id="UP000265768">
    <property type="component" value="Unassembled WGS sequence"/>
</dbReference>
<feature type="transmembrane region" description="Helical" evidence="9">
    <location>
        <begin position="46"/>
        <end position="68"/>
    </location>
</feature>
<evidence type="ECO:0000259" key="10">
    <source>
        <dbReference type="SMART" id="SM00387"/>
    </source>
</evidence>
<dbReference type="GO" id="GO:0000155">
    <property type="term" value="F:phosphorelay sensor kinase activity"/>
    <property type="evidence" value="ECO:0007669"/>
    <property type="project" value="InterPro"/>
</dbReference>
<keyword evidence="3" id="KW-0597">Phosphoprotein</keyword>
<organism evidence="11 12">
    <name type="scientific">Bailinhaonella thermotolerans</name>
    <dbReference type="NCBI Taxonomy" id="1070861"/>
    <lineage>
        <taxon>Bacteria</taxon>
        <taxon>Bacillati</taxon>
        <taxon>Actinomycetota</taxon>
        <taxon>Actinomycetes</taxon>
        <taxon>Streptosporangiales</taxon>
        <taxon>Streptosporangiaceae</taxon>
        <taxon>Bailinhaonella</taxon>
    </lineage>
</organism>
<feature type="domain" description="Histidine kinase/HSP90-like ATPase" evidence="10">
    <location>
        <begin position="333"/>
        <end position="427"/>
    </location>
</feature>
<evidence type="ECO:0000256" key="9">
    <source>
        <dbReference type="SAM" id="Phobius"/>
    </source>
</evidence>
<dbReference type="InterPro" id="IPR003594">
    <property type="entry name" value="HATPase_dom"/>
</dbReference>
<evidence type="ECO:0000256" key="5">
    <source>
        <dbReference type="ARBA" id="ARBA00022741"/>
    </source>
</evidence>
<evidence type="ECO:0000313" key="12">
    <source>
        <dbReference type="Proteomes" id="UP000265768"/>
    </source>
</evidence>
<evidence type="ECO:0000256" key="1">
    <source>
        <dbReference type="ARBA" id="ARBA00000085"/>
    </source>
</evidence>
<evidence type="ECO:0000256" key="4">
    <source>
        <dbReference type="ARBA" id="ARBA00022679"/>
    </source>
</evidence>
<dbReference type="Pfam" id="PF02518">
    <property type="entry name" value="HATPase_c"/>
    <property type="match status" value="1"/>
</dbReference>
<keyword evidence="8" id="KW-0902">Two-component regulatory system</keyword>
<name>A0A3A4B0P1_9ACTN</name>
<dbReference type="Pfam" id="PF07730">
    <property type="entry name" value="HisKA_3"/>
    <property type="match status" value="1"/>
</dbReference>
<dbReference type="AlphaFoldDB" id="A0A3A4B0P1"/>
<proteinExistence type="predicted"/>
<keyword evidence="7" id="KW-0067">ATP-binding</keyword>
<dbReference type="SUPFAM" id="SSF55874">
    <property type="entry name" value="ATPase domain of HSP90 chaperone/DNA topoisomerase II/histidine kinase"/>
    <property type="match status" value="1"/>
</dbReference>
<dbReference type="InterPro" id="IPR050482">
    <property type="entry name" value="Sensor_HK_TwoCompSys"/>
</dbReference>
<dbReference type="GO" id="GO:0016020">
    <property type="term" value="C:membrane"/>
    <property type="evidence" value="ECO:0007669"/>
    <property type="project" value="InterPro"/>
</dbReference>
<comment type="caution">
    <text evidence="11">The sequence shown here is derived from an EMBL/GenBank/DDBJ whole genome shotgun (WGS) entry which is preliminary data.</text>
</comment>
<dbReference type="EMBL" id="QZEY01000006">
    <property type="protein sequence ID" value="RJL31673.1"/>
    <property type="molecule type" value="Genomic_DNA"/>
</dbReference>
<dbReference type="SMART" id="SM00387">
    <property type="entry name" value="HATPase_c"/>
    <property type="match status" value="1"/>
</dbReference>
<gene>
    <name evidence="11" type="ORF">D5H75_18380</name>
</gene>
<dbReference type="InterPro" id="IPR011712">
    <property type="entry name" value="Sig_transdc_His_kin_sub3_dim/P"/>
</dbReference>
<protein>
    <recommendedName>
        <fullName evidence="2">histidine kinase</fullName>
        <ecNumber evidence="2">2.7.13.3</ecNumber>
    </recommendedName>
</protein>
<accession>A0A3A4B0P1</accession>
<sequence length="429" mass="45714">MPEFAVRLARPFAEALATGEADPAPSPSGWGSVQVPRSPRLLGRRLDVLTAFEAVVACLVFLVTFNSLAATQNGLTPYWERTGIGPPWSDLTFALVALAGSAPLVLRRRWPLGAWRVALAGIAMSGWVNKSLFQMYDVLVIGVYLLCLYTLAARCQRRITVAAWSASVIGTFVIHPISLPIAVLVLTPIALLGYNVRVRRSAQVRLAEQRRATEEARAAGAVLEERARIARELHDVVAHHMSVIAIQAEATPLSARDDPEKLKAGLAEIRTMSLEALTEMRRVLGVLRDGDGTGDTAPQPGLDRIAELVETARGAGLDVTARVSGPEREVPPGVGLSAYRIVQESLSNAMRHAPGSRVLVHVLHGRGHLRLRVENGPPAAEPAPPAPGTGHGLVGMRERAAMLGGSVTAGPRADGGFVVTATLPLQEGE</sequence>
<dbReference type="Gene3D" id="3.30.565.10">
    <property type="entry name" value="Histidine kinase-like ATPase, C-terminal domain"/>
    <property type="match status" value="1"/>
</dbReference>